<feature type="domain" description="Protein kinase" evidence="17">
    <location>
        <begin position="410"/>
        <end position="708"/>
    </location>
</feature>
<evidence type="ECO:0000313" key="19">
    <source>
        <dbReference type="Proteomes" id="UP000594263"/>
    </source>
</evidence>
<dbReference type="InterPro" id="IPR046959">
    <property type="entry name" value="PRK1-6/SRF4-like"/>
</dbReference>
<dbReference type="InterPro" id="IPR001611">
    <property type="entry name" value="Leu-rich_rpt"/>
</dbReference>
<dbReference type="CDD" id="cd14066">
    <property type="entry name" value="STKc_IRAK"/>
    <property type="match status" value="1"/>
</dbReference>
<dbReference type="Pfam" id="PF00560">
    <property type="entry name" value="LRR_1"/>
    <property type="match status" value="5"/>
</dbReference>
<protein>
    <recommendedName>
        <fullName evidence="17">Protein kinase domain-containing protein</fullName>
    </recommendedName>
</protein>
<dbReference type="GO" id="GO:0005524">
    <property type="term" value="F:ATP binding"/>
    <property type="evidence" value="ECO:0007669"/>
    <property type="project" value="UniProtKB-KW"/>
</dbReference>
<evidence type="ECO:0000256" key="4">
    <source>
        <dbReference type="ARBA" id="ARBA00022614"/>
    </source>
</evidence>
<evidence type="ECO:0000256" key="11">
    <source>
        <dbReference type="ARBA" id="ARBA00023136"/>
    </source>
</evidence>
<dbReference type="PROSITE" id="PS00108">
    <property type="entry name" value="PROTEIN_KINASE_ST"/>
    <property type="match status" value="1"/>
</dbReference>
<evidence type="ECO:0000256" key="2">
    <source>
        <dbReference type="ARBA" id="ARBA00008684"/>
    </source>
</evidence>
<dbReference type="GO" id="GO:0004672">
    <property type="term" value="F:protein kinase activity"/>
    <property type="evidence" value="ECO:0007669"/>
    <property type="project" value="InterPro"/>
</dbReference>
<dbReference type="GO" id="GO:0016020">
    <property type="term" value="C:membrane"/>
    <property type="evidence" value="ECO:0007669"/>
    <property type="project" value="UniProtKB-SubCell"/>
</dbReference>
<keyword evidence="3" id="KW-0597">Phosphoprotein</keyword>
<feature type="region of interest" description="Disordered" evidence="14">
    <location>
        <begin position="286"/>
        <end position="305"/>
    </location>
</feature>
<dbReference type="AlphaFoldDB" id="A0A7N0VL88"/>
<dbReference type="SMART" id="SM00220">
    <property type="entry name" value="S_TKc"/>
    <property type="match status" value="1"/>
</dbReference>
<dbReference type="FunFam" id="3.80.10.10:FF:000722">
    <property type="entry name" value="Leucine-rich repeat receptor-like protein kinase"/>
    <property type="match status" value="1"/>
</dbReference>
<keyword evidence="8" id="KW-0547">Nucleotide-binding</keyword>
<proteinExistence type="inferred from homology"/>
<reference evidence="18" key="1">
    <citation type="submission" date="2021-01" db="UniProtKB">
        <authorList>
            <consortium name="EnsemblPlants"/>
        </authorList>
    </citation>
    <scope>IDENTIFICATION</scope>
</reference>
<feature type="compositionally biased region" description="Polar residues" evidence="14">
    <location>
        <begin position="287"/>
        <end position="304"/>
    </location>
</feature>
<feature type="signal peptide" evidence="16">
    <location>
        <begin position="1"/>
        <end position="19"/>
    </location>
</feature>
<dbReference type="SUPFAM" id="SSF56112">
    <property type="entry name" value="Protein kinase-like (PK-like)"/>
    <property type="match status" value="1"/>
</dbReference>
<dbReference type="FunFam" id="3.80.10.10:FF:000101">
    <property type="entry name" value="LRR receptor-like serine/threonine-protein kinase ERECTA"/>
    <property type="match status" value="1"/>
</dbReference>
<dbReference type="FunFam" id="3.30.200.20:FF:000467">
    <property type="entry name" value="Leucine-rich repeat receptor-like protein kinase"/>
    <property type="match status" value="1"/>
</dbReference>
<evidence type="ECO:0000256" key="5">
    <source>
        <dbReference type="ARBA" id="ARBA00022692"/>
    </source>
</evidence>
<dbReference type="Pfam" id="PF00069">
    <property type="entry name" value="Pkinase"/>
    <property type="match status" value="1"/>
</dbReference>
<keyword evidence="6 16" id="KW-0732">Signal</keyword>
<sequence length="708" mass="76722">MTRRLLLLFLLLFNLQTLAVSLSSDGLSLLSLKSAVDNTSAFSDWNEDDDTPCNWTGVSCMNVSGSPDPRVVGLSLAGRNLRGYIPSELGTLVYLRRINLHYNSFYGQIPAQLFNATSLHSIFLYGNNLSGPLPPSICSIPRLQNLDLSSNHLSGVLPPELRNCKQLQRLILASNQFSGSLPDGIWPAMVNLAQLDLSANEFDGEIPEDIGELKSLSGTLNLSFNHFSGKIPNSLGKLPLAVSFDLRGNNLSGEIPQTGTFVNQGPTAFLNNPLLCGFPLRKKCENSDQNAPPGSGQRHTPSSDNLKKGLKPSLIVLISLADAAGVALIGLIAVYVYWKRNDSDGCSCTGKKKLGGGNGRHGWCLCICANDAAASEGGDSDREVGGSGRGEGELVAIDKGFTFELDELLRSSAYVLGKSGLGIVYKVVLANGAPVAVRRLGEGGEQRYKEFATEVQAIARVKHPNIVRLRAYYWAPDEKLLVSDYISNGSLASALRGKTGKPLSGFSWSVRLQIAKGTARGLAYLHECSPRKFVHGDIKPSNILLSHDFQPHISDFGLNRLISITGDNPGSSGGFMGAALPYLKTVQTDKPNNYRAPEARVFGSKPTQKWDVYSFGIILLELLTGRSPDQSPTASTSTEITDLVRWVRRGFEEENALSDMVDPVLLQEMHARKEVQAVFQIALACTEPDPEVRPRLKTVSENLDRIGN</sequence>
<evidence type="ECO:0000256" key="7">
    <source>
        <dbReference type="ARBA" id="ARBA00022737"/>
    </source>
</evidence>
<evidence type="ECO:0000256" key="10">
    <source>
        <dbReference type="ARBA" id="ARBA00022989"/>
    </source>
</evidence>
<accession>A0A7N0VL88</accession>
<evidence type="ECO:0000256" key="12">
    <source>
        <dbReference type="ARBA" id="ARBA00023170"/>
    </source>
</evidence>
<dbReference type="PANTHER" id="PTHR48007:SF36">
    <property type="entry name" value="RECEPTOR PROTEIN KINASE-LIKE PROTEIN ZAR1"/>
    <property type="match status" value="1"/>
</dbReference>
<keyword evidence="13" id="KW-0325">Glycoprotein</keyword>
<dbReference type="Gene3D" id="1.10.510.10">
    <property type="entry name" value="Transferase(Phosphotransferase) domain 1"/>
    <property type="match status" value="1"/>
</dbReference>
<dbReference type="Gramene" id="Kaladp0967s0024.1.v1.1">
    <property type="protein sequence ID" value="Kaladp0967s0024.1.v1.1"/>
    <property type="gene ID" value="Kaladp0967s0024.v1.1"/>
</dbReference>
<dbReference type="InterPro" id="IPR032675">
    <property type="entry name" value="LRR_dom_sf"/>
</dbReference>
<dbReference type="InterPro" id="IPR000719">
    <property type="entry name" value="Prot_kinase_dom"/>
</dbReference>
<comment type="similarity">
    <text evidence="2">Belongs to the protein kinase superfamily. Ser/Thr protein kinase family.</text>
</comment>
<keyword evidence="4" id="KW-0433">Leucine-rich repeat</keyword>
<keyword evidence="12" id="KW-0675">Receptor</keyword>
<evidence type="ECO:0000256" key="14">
    <source>
        <dbReference type="SAM" id="MobiDB-lite"/>
    </source>
</evidence>
<keyword evidence="10 15" id="KW-1133">Transmembrane helix</keyword>
<feature type="chain" id="PRO_5029497521" description="Protein kinase domain-containing protein" evidence="16">
    <location>
        <begin position="20"/>
        <end position="708"/>
    </location>
</feature>
<dbReference type="Proteomes" id="UP000594263">
    <property type="component" value="Unplaced"/>
</dbReference>
<dbReference type="Gene3D" id="3.30.200.20">
    <property type="entry name" value="Phosphorylase Kinase, domain 1"/>
    <property type="match status" value="1"/>
</dbReference>
<evidence type="ECO:0000256" key="8">
    <source>
        <dbReference type="ARBA" id="ARBA00022741"/>
    </source>
</evidence>
<name>A0A7N0VL88_KALFE</name>
<dbReference type="Gene3D" id="3.80.10.10">
    <property type="entry name" value="Ribonuclease Inhibitor"/>
    <property type="match status" value="2"/>
</dbReference>
<evidence type="ECO:0000256" key="1">
    <source>
        <dbReference type="ARBA" id="ARBA00004479"/>
    </source>
</evidence>
<evidence type="ECO:0000256" key="9">
    <source>
        <dbReference type="ARBA" id="ARBA00022840"/>
    </source>
</evidence>
<evidence type="ECO:0000313" key="18">
    <source>
        <dbReference type="EnsemblPlants" id="Kaladp0967s0024.1.v1.1"/>
    </source>
</evidence>
<dbReference type="InterPro" id="IPR011009">
    <property type="entry name" value="Kinase-like_dom_sf"/>
</dbReference>
<keyword evidence="5 15" id="KW-0812">Transmembrane</keyword>
<comment type="subcellular location">
    <subcellularLocation>
        <location evidence="1">Membrane</location>
        <topology evidence="1">Single-pass type I membrane protein</topology>
    </subcellularLocation>
</comment>
<keyword evidence="11 15" id="KW-0472">Membrane</keyword>
<dbReference type="InterPro" id="IPR008271">
    <property type="entry name" value="Ser/Thr_kinase_AS"/>
</dbReference>
<keyword evidence="19" id="KW-1185">Reference proteome</keyword>
<evidence type="ECO:0000256" key="3">
    <source>
        <dbReference type="ARBA" id="ARBA00022553"/>
    </source>
</evidence>
<evidence type="ECO:0000256" key="13">
    <source>
        <dbReference type="ARBA" id="ARBA00023180"/>
    </source>
</evidence>
<dbReference type="PANTHER" id="PTHR48007">
    <property type="entry name" value="LEUCINE-RICH REPEAT RECEPTOR-LIKE PROTEIN KINASE PXC1"/>
    <property type="match status" value="1"/>
</dbReference>
<evidence type="ECO:0000256" key="6">
    <source>
        <dbReference type="ARBA" id="ARBA00022729"/>
    </source>
</evidence>
<dbReference type="PROSITE" id="PS50011">
    <property type="entry name" value="PROTEIN_KINASE_DOM"/>
    <property type="match status" value="1"/>
</dbReference>
<evidence type="ECO:0000256" key="15">
    <source>
        <dbReference type="SAM" id="Phobius"/>
    </source>
</evidence>
<dbReference type="InterPro" id="IPR013210">
    <property type="entry name" value="LRR_N_plant-typ"/>
</dbReference>
<keyword evidence="7" id="KW-0677">Repeat</keyword>
<dbReference type="SUPFAM" id="SSF52058">
    <property type="entry name" value="L domain-like"/>
    <property type="match status" value="1"/>
</dbReference>
<evidence type="ECO:0000259" key="17">
    <source>
        <dbReference type="PROSITE" id="PS50011"/>
    </source>
</evidence>
<dbReference type="OMA" id="LCRCMLW"/>
<dbReference type="EnsemblPlants" id="Kaladp0967s0024.1.v1.1">
    <property type="protein sequence ID" value="Kaladp0967s0024.1.v1.1"/>
    <property type="gene ID" value="Kaladp0967s0024.v1.1"/>
</dbReference>
<keyword evidence="9" id="KW-0067">ATP-binding</keyword>
<organism evidence="18 19">
    <name type="scientific">Kalanchoe fedtschenkoi</name>
    <name type="common">Lavender scallops</name>
    <name type="synonym">South American air plant</name>
    <dbReference type="NCBI Taxonomy" id="63787"/>
    <lineage>
        <taxon>Eukaryota</taxon>
        <taxon>Viridiplantae</taxon>
        <taxon>Streptophyta</taxon>
        <taxon>Embryophyta</taxon>
        <taxon>Tracheophyta</taxon>
        <taxon>Spermatophyta</taxon>
        <taxon>Magnoliopsida</taxon>
        <taxon>eudicotyledons</taxon>
        <taxon>Gunneridae</taxon>
        <taxon>Pentapetalae</taxon>
        <taxon>Saxifragales</taxon>
        <taxon>Crassulaceae</taxon>
        <taxon>Kalanchoe</taxon>
    </lineage>
</organism>
<dbReference type="Pfam" id="PF08263">
    <property type="entry name" value="LRRNT_2"/>
    <property type="match status" value="1"/>
</dbReference>
<evidence type="ECO:0000256" key="16">
    <source>
        <dbReference type="SAM" id="SignalP"/>
    </source>
</evidence>
<feature type="transmembrane region" description="Helical" evidence="15">
    <location>
        <begin position="314"/>
        <end position="338"/>
    </location>
</feature>